<evidence type="ECO:0000259" key="4">
    <source>
        <dbReference type="Pfam" id="PF20266"/>
    </source>
</evidence>
<dbReference type="InterPro" id="IPR011990">
    <property type="entry name" value="TPR-like_helical_dom_sf"/>
</dbReference>
<comment type="cofactor">
    <cofactor evidence="1">
        <name>Mg(2+)</name>
        <dbReference type="ChEBI" id="CHEBI:18420"/>
    </cofactor>
</comment>
<proteinExistence type="predicted"/>
<feature type="domain" description="Mab-21-like HhH/H2TH-like" evidence="4">
    <location>
        <begin position="278"/>
        <end position="363"/>
    </location>
</feature>
<dbReference type="InterPro" id="IPR024810">
    <property type="entry name" value="MAB21L/cGLR"/>
</dbReference>
<dbReference type="PANTHER" id="PTHR10656">
    <property type="entry name" value="CELL FATE DETERMINING PROTEIN MAB21-RELATED"/>
    <property type="match status" value="1"/>
</dbReference>
<accession>A0A6P8H6T4</accession>
<protein>
    <submittedName>
        <fullName evidence="6">Uncharacterized protein LOC116288416</fullName>
    </submittedName>
</protein>
<dbReference type="InterPro" id="IPR046906">
    <property type="entry name" value="Mab-21_HhH/H2TH-like"/>
</dbReference>
<gene>
    <name evidence="6" type="primary">LOC116288416</name>
</gene>
<dbReference type="RefSeq" id="XP_031551063.1">
    <property type="nucleotide sequence ID" value="XM_031695203.1"/>
</dbReference>
<dbReference type="KEGG" id="aten:116288416"/>
<evidence type="ECO:0000313" key="5">
    <source>
        <dbReference type="Proteomes" id="UP000515163"/>
    </source>
</evidence>
<dbReference type="Proteomes" id="UP000515163">
    <property type="component" value="Unplaced"/>
</dbReference>
<dbReference type="GO" id="GO:0016779">
    <property type="term" value="F:nucleotidyltransferase activity"/>
    <property type="evidence" value="ECO:0007669"/>
    <property type="project" value="UniProtKB-ARBA"/>
</dbReference>
<dbReference type="PANTHER" id="PTHR10656:SF69">
    <property type="entry name" value="MAB-21-LIKE HHH_H2TH-LIKE DOMAIN-CONTAINING PROTEIN"/>
    <property type="match status" value="1"/>
</dbReference>
<reference evidence="6" key="1">
    <citation type="submission" date="2025-08" db="UniProtKB">
        <authorList>
            <consortium name="RefSeq"/>
        </authorList>
    </citation>
    <scope>IDENTIFICATION</scope>
    <source>
        <tissue evidence="6">Tentacle</tissue>
    </source>
</reference>
<dbReference type="InterPro" id="IPR019734">
    <property type="entry name" value="TPR_rpt"/>
</dbReference>
<sequence>MSIPATEPILLESANQCMILDNSECSSLMSTILSSDHVTNEELNLYRQWAFICESVVRHVHNMDTFVTGSTIDCSSSQGSDEDQMIQMKDTEAVLTEDCDDSMVGNVLIMKTTDSPPGFTLLSPYTLSQDLNRHETLSCLESCINLKDVIYLSSEVYLNYVINLITGMDQYSPPSFHAGESLRHGPCVMLNYSNFDKDSDMGIGLRCSSWPKESLEWISRKRDSNWPDELLVNKIKTMPCHVLPVGYPPSDKCHLEWRFAFILPERELIWNFSDVQIHCYVILKTLKKEILDQIAPDEINSFHLKTIVFWLSEEIIDWDPSNLSNCVKRCLSFLNKCIQQRQLSHYFMRSRNLFALKLEDEKVRLQLASEIERIQENVLESFLNCEWHFKNGGHLLSLRLLTRESQMGFLEAGRSILKTGRIMFRRNKYTHARCLSMEVAVAIMFLQASVESLIQIAEEVDEELRETLMGIYALKFISIRIGMLCLVEAKHTADKEKRQKHISNAKWYLETGLEHDVLAATMYLLTYHYQARNYDVMQTFLNEFFSRRLAVPYKGTPGLFTCGKRSFLSPDMDESVTEKDMANENDIAFDVIFSCSDISCVPPALQYECALLDGRSNWYFCSVNPLVYACYVKFQVAVCLRDTKQLPPAVEHLKLIVQYVEKGEGCSNGKAIELHRHYNILGYCYYVINDVRNAIEWFVKSLEACPTSGNAAAYHLCIIISNSMTLG</sequence>
<organism evidence="5 6">
    <name type="scientific">Actinia tenebrosa</name>
    <name type="common">Australian red waratah sea anemone</name>
    <dbReference type="NCBI Taxonomy" id="6105"/>
    <lineage>
        <taxon>Eukaryota</taxon>
        <taxon>Metazoa</taxon>
        <taxon>Cnidaria</taxon>
        <taxon>Anthozoa</taxon>
        <taxon>Hexacorallia</taxon>
        <taxon>Actiniaria</taxon>
        <taxon>Actiniidae</taxon>
        <taxon>Actinia</taxon>
    </lineage>
</organism>
<dbReference type="OrthoDB" id="5960251at2759"/>
<evidence type="ECO:0000256" key="1">
    <source>
        <dbReference type="ARBA" id="ARBA00001946"/>
    </source>
</evidence>
<keyword evidence="2" id="KW-0547">Nucleotide-binding</keyword>
<keyword evidence="5" id="KW-1185">Reference proteome</keyword>
<keyword evidence="3" id="KW-0802">TPR repeat</keyword>
<dbReference type="Pfam" id="PF20266">
    <property type="entry name" value="Mab-21_C"/>
    <property type="match status" value="1"/>
</dbReference>
<evidence type="ECO:0000313" key="6">
    <source>
        <dbReference type="RefSeq" id="XP_031551063.1"/>
    </source>
</evidence>
<evidence type="ECO:0000256" key="3">
    <source>
        <dbReference type="PROSITE-ProRule" id="PRU00339"/>
    </source>
</evidence>
<dbReference type="Gene3D" id="1.10.1410.40">
    <property type="match status" value="1"/>
</dbReference>
<evidence type="ECO:0000256" key="2">
    <source>
        <dbReference type="ARBA" id="ARBA00022840"/>
    </source>
</evidence>
<dbReference type="SUPFAM" id="SSF48452">
    <property type="entry name" value="TPR-like"/>
    <property type="match status" value="1"/>
</dbReference>
<dbReference type="GeneID" id="116288416"/>
<feature type="repeat" description="TPR" evidence="3">
    <location>
        <begin position="675"/>
        <end position="708"/>
    </location>
</feature>
<name>A0A6P8H6T4_ACTTE</name>
<dbReference type="SMART" id="SM01265">
    <property type="entry name" value="Mab-21"/>
    <property type="match status" value="1"/>
</dbReference>
<keyword evidence="2" id="KW-0067">ATP-binding</keyword>
<dbReference type="InParanoid" id="A0A6P8H6T4"/>
<dbReference type="AlphaFoldDB" id="A0A6P8H6T4"/>
<dbReference type="PROSITE" id="PS50005">
    <property type="entry name" value="TPR"/>
    <property type="match status" value="1"/>
</dbReference>
<dbReference type="GO" id="GO:0005524">
    <property type="term" value="F:ATP binding"/>
    <property type="evidence" value="ECO:0007669"/>
    <property type="project" value="UniProtKB-KW"/>
</dbReference>